<proteinExistence type="predicted"/>
<protein>
    <submittedName>
        <fullName evidence="1">Uncharacterized protein</fullName>
    </submittedName>
</protein>
<dbReference type="Proteomes" id="UP000015104">
    <property type="component" value="Unassembled WGS sequence"/>
</dbReference>
<dbReference type="AlphaFoldDB" id="T1KN55"/>
<sequence length="62" mass="7304">MTPRKCETDKIQKSFGLKKGTDYWMKTSFYVGKSAIFKPKLKSQILRNYNIIVFTIQKNKVI</sequence>
<dbReference type="EnsemblMetazoa" id="tetur15g04030.1">
    <property type="protein sequence ID" value="tetur15g04030.1"/>
    <property type="gene ID" value="tetur15g04030"/>
</dbReference>
<evidence type="ECO:0000313" key="1">
    <source>
        <dbReference type="EnsemblMetazoa" id="tetur15g04030.1"/>
    </source>
</evidence>
<name>T1KN55_TETUR</name>
<evidence type="ECO:0000313" key="2">
    <source>
        <dbReference type="Proteomes" id="UP000015104"/>
    </source>
</evidence>
<dbReference type="HOGENOM" id="CLU_2906965_0_0_1"/>
<reference evidence="1" key="2">
    <citation type="submission" date="2015-06" db="UniProtKB">
        <authorList>
            <consortium name="EnsemblMetazoa"/>
        </authorList>
    </citation>
    <scope>IDENTIFICATION</scope>
</reference>
<dbReference type="EMBL" id="CAEY01000250">
    <property type="status" value="NOT_ANNOTATED_CDS"/>
    <property type="molecule type" value="Genomic_DNA"/>
</dbReference>
<accession>T1KN55</accession>
<reference evidence="2" key="1">
    <citation type="submission" date="2011-08" db="EMBL/GenBank/DDBJ databases">
        <authorList>
            <person name="Rombauts S."/>
        </authorList>
    </citation>
    <scope>NUCLEOTIDE SEQUENCE</scope>
    <source>
        <strain evidence="2">London</strain>
    </source>
</reference>
<organism evidence="1 2">
    <name type="scientific">Tetranychus urticae</name>
    <name type="common">Two-spotted spider mite</name>
    <dbReference type="NCBI Taxonomy" id="32264"/>
    <lineage>
        <taxon>Eukaryota</taxon>
        <taxon>Metazoa</taxon>
        <taxon>Ecdysozoa</taxon>
        <taxon>Arthropoda</taxon>
        <taxon>Chelicerata</taxon>
        <taxon>Arachnida</taxon>
        <taxon>Acari</taxon>
        <taxon>Acariformes</taxon>
        <taxon>Trombidiformes</taxon>
        <taxon>Prostigmata</taxon>
        <taxon>Eleutherengona</taxon>
        <taxon>Raphignathae</taxon>
        <taxon>Tetranychoidea</taxon>
        <taxon>Tetranychidae</taxon>
        <taxon>Tetranychus</taxon>
    </lineage>
</organism>
<keyword evidence="2" id="KW-1185">Reference proteome</keyword>